<feature type="region of interest" description="Disordered" evidence="2">
    <location>
        <begin position="163"/>
        <end position="203"/>
    </location>
</feature>
<keyword evidence="1" id="KW-0175">Coiled coil</keyword>
<reference evidence="4" key="1">
    <citation type="journal article" date="2016" name="Proc. Natl. Acad. Sci. U.S.A.">
        <title>Comparative genomics of biotechnologically important yeasts.</title>
        <authorList>
            <person name="Riley R."/>
            <person name="Haridas S."/>
            <person name="Wolfe K.H."/>
            <person name="Lopes M.R."/>
            <person name="Hittinger C.T."/>
            <person name="Goeker M."/>
            <person name="Salamov A.A."/>
            <person name="Wisecaver J.H."/>
            <person name="Long T.M."/>
            <person name="Calvey C.H."/>
            <person name="Aerts A.L."/>
            <person name="Barry K.W."/>
            <person name="Choi C."/>
            <person name="Clum A."/>
            <person name="Coughlan A.Y."/>
            <person name="Deshpande S."/>
            <person name="Douglass A.P."/>
            <person name="Hanson S.J."/>
            <person name="Klenk H.-P."/>
            <person name="LaButti K.M."/>
            <person name="Lapidus A."/>
            <person name="Lindquist E.A."/>
            <person name="Lipzen A.M."/>
            <person name="Meier-Kolthoff J.P."/>
            <person name="Ohm R.A."/>
            <person name="Otillar R.P."/>
            <person name="Pangilinan J.L."/>
            <person name="Peng Y."/>
            <person name="Rokas A."/>
            <person name="Rosa C.A."/>
            <person name="Scheuner C."/>
            <person name="Sibirny A.A."/>
            <person name="Slot J.C."/>
            <person name="Stielow J.B."/>
            <person name="Sun H."/>
            <person name="Kurtzman C.P."/>
            <person name="Blackwell M."/>
            <person name="Grigoriev I.V."/>
            <person name="Jeffries T.W."/>
        </authorList>
    </citation>
    <scope>NUCLEOTIDE SEQUENCE [LARGE SCALE GENOMIC DNA]</scope>
    <source>
        <strain evidence="4">NRRL Y-1626</strain>
    </source>
</reference>
<dbReference type="Proteomes" id="UP000092321">
    <property type="component" value="Unassembled WGS sequence"/>
</dbReference>
<feature type="compositionally biased region" description="Basic and acidic residues" evidence="2">
    <location>
        <begin position="181"/>
        <end position="193"/>
    </location>
</feature>
<name>A0A1B7TA00_9ASCO</name>
<dbReference type="AlphaFoldDB" id="A0A1B7TA00"/>
<comment type="caution">
    <text evidence="3">The sequence shown here is derived from an EMBL/GenBank/DDBJ whole genome shotgun (WGS) entry which is preliminary data.</text>
</comment>
<feature type="non-terminal residue" evidence="3">
    <location>
        <position position="203"/>
    </location>
</feature>
<evidence type="ECO:0000256" key="1">
    <source>
        <dbReference type="SAM" id="Coils"/>
    </source>
</evidence>
<evidence type="ECO:0000313" key="3">
    <source>
        <dbReference type="EMBL" id="OBA25566.1"/>
    </source>
</evidence>
<dbReference type="EMBL" id="LXPE01000072">
    <property type="protein sequence ID" value="OBA25566.1"/>
    <property type="molecule type" value="Genomic_DNA"/>
</dbReference>
<feature type="region of interest" description="Disordered" evidence="2">
    <location>
        <begin position="1"/>
        <end position="49"/>
    </location>
</feature>
<gene>
    <name evidence="3" type="ORF">HANVADRAFT_53844</name>
</gene>
<keyword evidence="4" id="KW-1185">Reference proteome</keyword>
<protein>
    <submittedName>
        <fullName evidence="3">Uncharacterized protein</fullName>
    </submittedName>
</protein>
<sequence length="203" mass="23440">MKIISLLKTDKNKRPNSSTTNSDKNNSHFDPLKPNTEKKNKRKYTSEENVDIIENITYSQPLSSKSNKKLKLTNVKAKDIPESISQYSFRTDVINPLEKAFANKVAKPTNLSGKTQANAETMNNIMNDLEFKHNEKMSQLKEKREKEAEEIKKEQTLRIVQSRLEQANNPRSRFQNSKIGSRFEGHGRRRNDNTLENIEDSES</sequence>
<feature type="coiled-coil region" evidence="1">
    <location>
        <begin position="126"/>
        <end position="157"/>
    </location>
</feature>
<organism evidence="3 4">
    <name type="scientific">Hanseniaspora valbyensis NRRL Y-1626</name>
    <dbReference type="NCBI Taxonomy" id="766949"/>
    <lineage>
        <taxon>Eukaryota</taxon>
        <taxon>Fungi</taxon>
        <taxon>Dikarya</taxon>
        <taxon>Ascomycota</taxon>
        <taxon>Saccharomycotina</taxon>
        <taxon>Saccharomycetes</taxon>
        <taxon>Saccharomycodales</taxon>
        <taxon>Saccharomycodaceae</taxon>
        <taxon>Hanseniaspora</taxon>
    </lineage>
</organism>
<accession>A0A1B7TA00</accession>
<feature type="compositionally biased region" description="Polar residues" evidence="2">
    <location>
        <begin position="163"/>
        <end position="179"/>
    </location>
</feature>
<proteinExistence type="predicted"/>
<evidence type="ECO:0000256" key="2">
    <source>
        <dbReference type="SAM" id="MobiDB-lite"/>
    </source>
</evidence>
<evidence type="ECO:0000313" key="4">
    <source>
        <dbReference type="Proteomes" id="UP000092321"/>
    </source>
</evidence>
<feature type="compositionally biased region" description="Basic and acidic residues" evidence="2">
    <location>
        <begin position="25"/>
        <end position="38"/>
    </location>
</feature>